<organism evidence="1 2">
    <name type="scientific">Babesia divergens</name>
    <dbReference type="NCBI Taxonomy" id="32595"/>
    <lineage>
        <taxon>Eukaryota</taxon>
        <taxon>Sar</taxon>
        <taxon>Alveolata</taxon>
        <taxon>Apicomplexa</taxon>
        <taxon>Aconoidasida</taxon>
        <taxon>Piroplasmida</taxon>
        <taxon>Babesiidae</taxon>
        <taxon>Babesia</taxon>
    </lineage>
</organism>
<protein>
    <submittedName>
        <fullName evidence="1">Uncharacterized protein</fullName>
    </submittedName>
</protein>
<dbReference type="AlphaFoldDB" id="A0AAD9GDE0"/>
<name>A0AAD9GDE0_BABDI</name>
<reference evidence="1" key="1">
    <citation type="journal article" date="2014" name="Nucleic Acids Res.">
        <title>The evolutionary dynamics of variant antigen genes in Babesia reveal a history of genomic innovation underlying host-parasite interaction.</title>
        <authorList>
            <person name="Jackson A.P."/>
            <person name="Otto T.D."/>
            <person name="Darby A."/>
            <person name="Ramaprasad A."/>
            <person name="Xia D."/>
            <person name="Echaide I.E."/>
            <person name="Farber M."/>
            <person name="Gahlot S."/>
            <person name="Gamble J."/>
            <person name="Gupta D."/>
            <person name="Gupta Y."/>
            <person name="Jackson L."/>
            <person name="Malandrin L."/>
            <person name="Malas T.B."/>
            <person name="Moussa E."/>
            <person name="Nair M."/>
            <person name="Reid A.J."/>
            <person name="Sanders M."/>
            <person name="Sharma J."/>
            <person name="Tracey A."/>
            <person name="Quail M.A."/>
            <person name="Weir W."/>
            <person name="Wastling J.M."/>
            <person name="Hall N."/>
            <person name="Willadsen P."/>
            <person name="Lingelbach K."/>
            <person name="Shiels B."/>
            <person name="Tait A."/>
            <person name="Berriman M."/>
            <person name="Allred D.R."/>
            <person name="Pain A."/>
        </authorList>
    </citation>
    <scope>NUCLEOTIDE SEQUENCE</scope>
    <source>
        <strain evidence="1">1802A</strain>
    </source>
</reference>
<sequence>MGAEEAVSDSTNLPVEGHSANATADEAQNDCCAENGETDVESKIRSRGLQLRGECLPKITDITMSYREAWRTGKQGCLGTRRNLWDPQLFSGTWYFTCDGTDPNNFLVLHSHKDSCNWEKITISMWDLLDGFWVANKYRVIYQTRAGECGSSSKKTMVIEGFTRAFYEAMIKCIHESQVRLQLMQLELKDLQEGFTNYGASPCKAVAPRFRRSLPGYCESQLAAMALNIHATAQNDTQTVADTEAK</sequence>
<gene>
    <name evidence="1" type="ORF">X943_003037</name>
</gene>
<keyword evidence="2" id="KW-1185">Reference proteome</keyword>
<evidence type="ECO:0000313" key="2">
    <source>
        <dbReference type="Proteomes" id="UP001195914"/>
    </source>
</evidence>
<dbReference type="EMBL" id="JAHBMH010000044">
    <property type="protein sequence ID" value="KAK1936374.1"/>
    <property type="molecule type" value="Genomic_DNA"/>
</dbReference>
<accession>A0AAD9GDE0</accession>
<proteinExistence type="predicted"/>
<reference evidence="1" key="2">
    <citation type="submission" date="2021-05" db="EMBL/GenBank/DDBJ databases">
        <authorList>
            <person name="Pain A."/>
        </authorList>
    </citation>
    <scope>NUCLEOTIDE SEQUENCE</scope>
    <source>
        <strain evidence="1">1802A</strain>
    </source>
</reference>
<evidence type="ECO:0000313" key="1">
    <source>
        <dbReference type="EMBL" id="KAK1936374.1"/>
    </source>
</evidence>
<dbReference type="Proteomes" id="UP001195914">
    <property type="component" value="Unassembled WGS sequence"/>
</dbReference>
<comment type="caution">
    <text evidence="1">The sequence shown here is derived from an EMBL/GenBank/DDBJ whole genome shotgun (WGS) entry which is preliminary data.</text>
</comment>